<organism evidence="3 4">
    <name type="scientific">Paraliobacillus quinghaiensis</name>
    <dbReference type="NCBI Taxonomy" id="470815"/>
    <lineage>
        <taxon>Bacteria</taxon>
        <taxon>Bacillati</taxon>
        <taxon>Bacillota</taxon>
        <taxon>Bacilli</taxon>
        <taxon>Bacillales</taxon>
        <taxon>Bacillaceae</taxon>
        <taxon>Paraliobacillus</taxon>
    </lineage>
</organism>
<dbReference type="RefSeq" id="WP_117156593.1">
    <property type="nucleotide sequence ID" value="NZ_BMLG01000022.1"/>
</dbReference>
<evidence type="ECO:0000313" key="3">
    <source>
        <dbReference type="EMBL" id="GGM40354.1"/>
    </source>
</evidence>
<evidence type="ECO:0000313" key="4">
    <source>
        <dbReference type="Proteomes" id="UP000618460"/>
    </source>
</evidence>
<dbReference type="AlphaFoldDB" id="A0A917TVJ0"/>
<comment type="caution">
    <text evidence="3">The sequence shown here is derived from an EMBL/GenBank/DDBJ whole genome shotgun (WGS) entry which is preliminary data.</text>
</comment>
<feature type="compositionally biased region" description="Basic and acidic residues" evidence="1">
    <location>
        <begin position="42"/>
        <end position="54"/>
    </location>
</feature>
<dbReference type="Proteomes" id="UP000618460">
    <property type="component" value="Unassembled WGS sequence"/>
</dbReference>
<evidence type="ECO:0008006" key="5">
    <source>
        <dbReference type="Google" id="ProtNLM"/>
    </source>
</evidence>
<proteinExistence type="predicted"/>
<sequence length="266" mass="30386">MDDKKIEKDIRKSLIANTNKVSNKKEQIWNNIEARMNITEKARNEVGEKPGKKDVSRRRRQKNTGKSKQWVMGILAATILFGVFLINTDTGQAVVTNITEYFAPEKKVIDEVEGISEEKEVTLQESKAGYNIYIDEERYILIEENGVDKIVPKEPLGDQYPEVSMTISQVEDIEPEQLAKEIHKQLNDSYENVQSVTTVDQPFEAIVVSALDGDDWDSPVNKTYIISNQKKGSFVISEKYFLEAEEGHGARFYNMLKEFNVVEISK</sequence>
<keyword evidence="2" id="KW-0472">Membrane</keyword>
<dbReference type="OrthoDB" id="2871129at2"/>
<reference evidence="3" key="1">
    <citation type="journal article" date="2014" name="Int. J. Syst. Evol. Microbiol.">
        <title>Complete genome sequence of Corynebacterium casei LMG S-19264T (=DSM 44701T), isolated from a smear-ripened cheese.</title>
        <authorList>
            <consortium name="US DOE Joint Genome Institute (JGI-PGF)"/>
            <person name="Walter F."/>
            <person name="Albersmeier A."/>
            <person name="Kalinowski J."/>
            <person name="Ruckert C."/>
        </authorList>
    </citation>
    <scope>NUCLEOTIDE SEQUENCE</scope>
    <source>
        <strain evidence="3">CGMCC 1.6333</strain>
    </source>
</reference>
<protein>
    <recommendedName>
        <fullName evidence="5">DUF4367 domain-containing protein</fullName>
    </recommendedName>
</protein>
<feature type="transmembrane region" description="Helical" evidence="2">
    <location>
        <begin position="67"/>
        <end position="86"/>
    </location>
</feature>
<accession>A0A917TVJ0</accession>
<keyword evidence="2" id="KW-1133">Transmembrane helix</keyword>
<keyword evidence="4" id="KW-1185">Reference proteome</keyword>
<evidence type="ECO:0000256" key="1">
    <source>
        <dbReference type="SAM" id="MobiDB-lite"/>
    </source>
</evidence>
<evidence type="ECO:0000256" key="2">
    <source>
        <dbReference type="SAM" id="Phobius"/>
    </source>
</evidence>
<name>A0A917TVJ0_9BACI</name>
<gene>
    <name evidence="3" type="ORF">GCM10011351_28130</name>
</gene>
<reference evidence="3" key="2">
    <citation type="submission" date="2020-09" db="EMBL/GenBank/DDBJ databases">
        <authorList>
            <person name="Sun Q."/>
            <person name="Zhou Y."/>
        </authorList>
    </citation>
    <scope>NUCLEOTIDE SEQUENCE</scope>
    <source>
        <strain evidence="3">CGMCC 1.6333</strain>
    </source>
</reference>
<feature type="compositionally biased region" description="Basic residues" evidence="1">
    <location>
        <begin position="55"/>
        <end position="64"/>
    </location>
</feature>
<dbReference type="EMBL" id="BMLG01000022">
    <property type="protein sequence ID" value="GGM40354.1"/>
    <property type="molecule type" value="Genomic_DNA"/>
</dbReference>
<feature type="region of interest" description="Disordered" evidence="1">
    <location>
        <begin position="42"/>
        <end position="64"/>
    </location>
</feature>
<keyword evidence="2" id="KW-0812">Transmembrane</keyword>